<dbReference type="AlphaFoldDB" id="A6NTP3"/>
<keyword evidence="1" id="KW-0051">Antiviral defense</keyword>
<dbReference type="GO" id="GO:0051607">
    <property type="term" value="P:defense response to virus"/>
    <property type="evidence" value="ECO:0007669"/>
    <property type="project" value="UniProtKB-KW"/>
</dbReference>
<proteinExistence type="predicted"/>
<comment type="caution">
    <text evidence="3">The sequence shown here is derived from an EMBL/GenBank/DDBJ whole genome shotgun (WGS) entry which is preliminary data.</text>
</comment>
<evidence type="ECO:0000313" key="3">
    <source>
        <dbReference type="EMBL" id="EDN00806.1"/>
    </source>
</evidence>
<organism evidence="3 4">
    <name type="scientific">Pseudoflavonifractor capillosus ATCC 29799</name>
    <dbReference type="NCBI Taxonomy" id="411467"/>
    <lineage>
        <taxon>Bacteria</taxon>
        <taxon>Bacillati</taxon>
        <taxon>Bacillota</taxon>
        <taxon>Clostridia</taxon>
        <taxon>Eubacteriales</taxon>
        <taxon>Oscillospiraceae</taxon>
        <taxon>Pseudoflavonifractor</taxon>
    </lineage>
</organism>
<dbReference type="STRING" id="411467.BACCAP_01572"/>
<dbReference type="InterPro" id="IPR052216">
    <property type="entry name" value="CRISPR_Csm3_endoribonuclease"/>
</dbReference>
<name>A6NTP3_9FIRM</name>
<accession>A6NTP3</accession>
<reference evidence="3 4" key="1">
    <citation type="submission" date="2007-04" db="EMBL/GenBank/DDBJ databases">
        <authorList>
            <person name="Fulton L."/>
            <person name="Clifton S."/>
            <person name="Fulton B."/>
            <person name="Xu J."/>
            <person name="Minx P."/>
            <person name="Pepin K.H."/>
            <person name="Johnson M."/>
            <person name="Thiruvilangam P."/>
            <person name="Bhonagiri V."/>
            <person name="Nash W.E."/>
            <person name="Mardis E.R."/>
            <person name="Wilson R.K."/>
        </authorList>
    </citation>
    <scope>NUCLEOTIDE SEQUENCE [LARGE SCALE GENOMIC DNA]</scope>
    <source>
        <strain evidence="3 4">ATCC 29799</strain>
    </source>
</reference>
<dbReference type="CDD" id="cd09726">
    <property type="entry name" value="RAMP_I_III"/>
    <property type="match status" value="1"/>
</dbReference>
<reference evidence="3 4" key="2">
    <citation type="submission" date="2007-06" db="EMBL/GenBank/DDBJ databases">
        <title>Draft genome sequence of Pseudoflavonifractor capillosus ATCC 29799.</title>
        <authorList>
            <person name="Sudarsanam P."/>
            <person name="Ley R."/>
            <person name="Guruge J."/>
            <person name="Turnbaugh P.J."/>
            <person name="Mahowald M."/>
            <person name="Liep D."/>
            <person name="Gordon J."/>
        </authorList>
    </citation>
    <scope>NUCLEOTIDE SEQUENCE [LARGE SCALE GENOMIC DNA]</scope>
    <source>
        <strain evidence="3 4">ATCC 29799</strain>
    </source>
</reference>
<evidence type="ECO:0000256" key="1">
    <source>
        <dbReference type="ARBA" id="ARBA00023118"/>
    </source>
</evidence>
<gene>
    <name evidence="3" type="ORF">BACCAP_01572</name>
</gene>
<evidence type="ECO:0000313" key="4">
    <source>
        <dbReference type="Proteomes" id="UP000003639"/>
    </source>
</evidence>
<dbReference type="PANTHER" id="PTHR35579">
    <property type="entry name" value="CRISPR SYSTEM CMS ENDORIBONUCLEASE CSM3"/>
    <property type="match status" value="1"/>
</dbReference>
<evidence type="ECO:0000259" key="2">
    <source>
        <dbReference type="Pfam" id="PF03787"/>
    </source>
</evidence>
<feature type="domain" description="CRISPR type III-associated protein" evidence="2">
    <location>
        <begin position="2"/>
        <end position="162"/>
    </location>
</feature>
<keyword evidence="4" id="KW-1185">Reference proteome</keyword>
<sequence length="633" mass="69724">MELLSDTLFGSGFSLSGGADLSAKRDEEGFPYVSGTTFKGLLREGLENLLCWSGKDAALADELLGEGGYAGVESPRRVKVTALTLAHPPLDPAACYQERTFTALEGGVVKSSSLRSASCVARGQVFDGELFCQQEDVELLTQAVRSIRFVGTHRSRGLGSVRCSVALSAARKEAAADLPQTAVIRYRLENCLPVVVTDLSRSHANGFAARDYIPGTAVRGMVLNALAQQEPEWFEAHKGALLTEACFLDAVPCPADWEPLPPLMGFYGEKGKETVTSVLLEDVAGKKRVNLGTSCRPEGDTIRGWSGKTGGTMRIARQNEQRKDALPFQVQYLEKGQSFTGYILLKNAELAPAIGRVLSGDVWLGADRHSGFGQCRVAECGALKQPGWLTYGYGPQDEIGQDLYLLAMTPLGLVDQWGEPCALSEDILSEKLGVPVTIAACSTALKEFSGFNRTWQCRLQHQRMYDRGSLFRLHCDTPPSREAVERLQRTGLGVRRAEGFGQVLFLRPELYQGIVRRADAGEKAEPAALRQTAQRRRERYQWLMEHHETVGRWALSRSQVGRLQGFCQQGEQALRAYLRHNLENRGAAHGAKYREAVSFIERLLDNPPLGLSTRETLGLISQLLNYSRKEWEV</sequence>
<dbReference type="Pfam" id="PF03787">
    <property type="entry name" value="RAMPs"/>
    <property type="match status" value="1"/>
</dbReference>
<dbReference type="EMBL" id="AAXG02000010">
    <property type="protein sequence ID" value="EDN00806.1"/>
    <property type="molecule type" value="Genomic_DNA"/>
</dbReference>
<dbReference type="InterPro" id="IPR005537">
    <property type="entry name" value="RAMP_III_fam"/>
</dbReference>
<dbReference type="PANTHER" id="PTHR35579:SF3">
    <property type="entry name" value="CRISPR SYSTEM CMS ENDORIBONUCLEASE CSM3"/>
    <property type="match status" value="1"/>
</dbReference>
<protein>
    <submittedName>
        <fullName evidence="3">CRISPR-associated RAMP protein</fullName>
    </submittedName>
</protein>
<dbReference type="eggNOG" id="COG1337">
    <property type="taxonomic scope" value="Bacteria"/>
</dbReference>
<dbReference type="Proteomes" id="UP000003639">
    <property type="component" value="Unassembled WGS sequence"/>
</dbReference>